<organism evidence="8 9">
    <name type="scientific">Arthrobacter alpinus</name>
    <dbReference type="NCBI Taxonomy" id="656366"/>
    <lineage>
        <taxon>Bacteria</taxon>
        <taxon>Bacillati</taxon>
        <taxon>Actinomycetota</taxon>
        <taxon>Actinomycetes</taxon>
        <taxon>Micrococcales</taxon>
        <taxon>Micrococcaceae</taxon>
        <taxon>Arthrobacter</taxon>
    </lineage>
</organism>
<dbReference type="OrthoDB" id="9807790at2"/>
<keyword evidence="2 4" id="KW-0547">Nucleotide-binding</keyword>
<keyword evidence="3 4" id="KW-0067">ATP-binding</keyword>
<feature type="domain" description="FtsK" evidence="7">
    <location>
        <begin position="677"/>
        <end position="865"/>
    </location>
</feature>
<keyword evidence="1" id="KW-0597">Phosphoprotein</keyword>
<dbReference type="InterPro" id="IPR008984">
    <property type="entry name" value="SMAD_FHA_dom_sf"/>
</dbReference>
<gene>
    <name evidence="8" type="ORF">AOC05_03185</name>
</gene>
<dbReference type="PROSITE" id="PS50901">
    <property type="entry name" value="FTSK"/>
    <property type="match status" value="2"/>
</dbReference>
<dbReference type="GO" id="GO:0051301">
    <property type="term" value="P:cell division"/>
    <property type="evidence" value="ECO:0007669"/>
    <property type="project" value="UniProtKB-KW"/>
</dbReference>
<dbReference type="GO" id="GO:0003677">
    <property type="term" value="F:DNA binding"/>
    <property type="evidence" value="ECO:0007669"/>
    <property type="project" value="InterPro"/>
</dbReference>
<sequence>MRIRLTLRRDPQEDKNLAVTVDGLASVGDIATELYLADPTRKGAQAPPNLSLLVEESMVGGVRGRTLPPEGNLLESGLRPGATVSLTQVSDTFHTPHQDRGPAAATLRVVAGPDSGKEFALPLGTTYIGRDFDADIRLSDPMTSKRHARITVGESVEIADTGSANGLMMEGAAISRATLGSSDEVTLGETTISVVSLGRGAQSGPTSPLVEFNRSPRVVPKFVIEEQTVPSGPQRPKRQRFPLVMMVAPVIMGAVMFASTRSPYSLIFMAMMPLMMIGSYFDQKHQMKKDTQENIEHFRGSAAEFRRQMTQRAQIERAVRLAECPSAAETVDAIYKLGPLMWTHRPEHKAFLSLRLGVGRQPSRTPVKAPSDSNTLPEFMAEIQELKEEFTDIDAVPVVAALRHSGALGVAGPRGVVDDVARALVLQAVGLHSPAELAVAALTSMESKNRWEWLQWLPHVGSVHSPLAAEHLAAGNGAGGTLLAALEELMVTRGANLGANSAAHRGVLDRDKAQMPAPVVPALLVIVEDDVKVDRARLTRLTEYGADVGVHVLWVASSIEALPAACRDFIHVAETATTGQVRLGGLTYPVSCESVNAELAASLARMLAPVVDIGKPVDDDSDLPRSVSYVALAGHDLVESTTGIADRWLENNSVGSRAVKNRKYQGSLRALVGSKGVEPMYLDLKTEGPHALVGGTTGAGKSEFLQAWVLGMAAAYSPDRLSFLFVDYKGGAAFADAVKLPHTVGLVTDLSPHLVRRALTSLRAELHFREHLFNRKKAKDLLAMEREADPETPPSLIIVVDEFAALAKEVPEFVDGVVDIAARGRSLGLHLILATQRPSGVIKDNLRANTNMRIALRMADVDDSQDILGEPTAAYFSPSIPGRGAAKTGPGRIQGFQTGYAGGWTTRTPQRPRIDIVEMDFGAGAPWEQEMAKAPVEDSAGPNDISKVVANISLAAVELGVKPPRKPWLNELPETYDFSKLPNPRTDEKLLLGVMDDPEHQAQPTVSFEPDKDGNMAILGASGSGKSAALRTIAIAAAITPRGGPVQVYGIDAASNGLQMLAALPHVGGIINAEDNERVGRLLRYVRGVIEERAESFAAVKAGTIAEYRRLANKPNEPRIIVMVDGLATFRELYEFRAGQTAFETLQQIATDGRPMGVHIVIAGDSSKSLPASLAASVQRLLVFRMATVDDYSNLGLPRDVLNAASPPGRGLIDGGEVQLAIFGGNANLALQARQVEKLADAMRRQGVAEAPRIQSLPESLDLNVLPAATPGNVTIGVDDFNLEPAGLNANGALMLTGPPGSGRTTALVTLAEALKTSTPATLRVYLGSRKSAIANLPVWDEAFTTSHGVAPQLQRLSELVEAETRPVAFFIEGVTEFTDSEAEMDLVNLIKTAVKANYFVVGEAESSTWAGAWSLAGLFKAGRRGLLMNPGDLEGDTLMSTPLGRIYNNKFIPGRGYIVGRGKAFKLQVATTMDHER</sequence>
<evidence type="ECO:0000256" key="2">
    <source>
        <dbReference type="ARBA" id="ARBA00022741"/>
    </source>
</evidence>
<dbReference type="SMART" id="SM00240">
    <property type="entry name" value="FHA"/>
    <property type="match status" value="1"/>
</dbReference>
<evidence type="ECO:0000256" key="4">
    <source>
        <dbReference type="PROSITE-ProRule" id="PRU00289"/>
    </source>
</evidence>
<reference evidence="9" key="1">
    <citation type="submission" date="2015-09" db="EMBL/GenBank/DDBJ databases">
        <title>Complete genome of Arthrobacter alpinus strain R3.8.</title>
        <authorList>
            <person name="See-Too W.S."/>
            <person name="Chan K.G."/>
        </authorList>
    </citation>
    <scope>NUCLEOTIDE SEQUENCE [LARGE SCALE GENOMIC DNA]</scope>
    <source>
        <strain evidence="9">R3.8</strain>
    </source>
</reference>
<dbReference type="PANTHER" id="PTHR22683">
    <property type="entry name" value="SPORULATION PROTEIN RELATED"/>
    <property type="match status" value="1"/>
</dbReference>
<keyword evidence="8" id="KW-0132">Cell division</keyword>
<dbReference type="Pfam" id="PF16697">
    <property type="entry name" value="Yop-YscD_cpl"/>
    <property type="match status" value="1"/>
</dbReference>
<evidence type="ECO:0000259" key="7">
    <source>
        <dbReference type="PROSITE" id="PS50901"/>
    </source>
</evidence>
<dbReference type="PROSITE" id="PS50006">
    <property type="entry name" value="FHA_DOMAIN"/>
    <property type="match status" value="1"/>
</dbReference>
<feature type="transmembrane region" description="Helical" evidence="5">
    <location>
        <begin position="241"/>
        <end position="258"/>
    </location>
</feature>
<dbReference type="CDD" id="cd00060">
    <property type="entry name" value="FHA"/>
    <property type="match status" value="1"/>
</dbReference>
<dbReference type="EMBL" id="CP012677">
    <property type="protein sequence ID" value="ALE91575.1"/>
    <property type="molecule type" value="Genomic_DNA"/>
</dbReference>
<keyword evidence="5" id="KW-0812">Transmembrane</keyword>
<dbReference type="KEGG" id="aaq:AOC05_03185"/>
<dbReference type="InterPro" id="IPR027417">
    <property type="entry name" value="P-loop_NTPase"/>
</dbReference>
<dbReference type="GO" id="GO:0005524">
    <property type="term" value="F:ATP binding"/>
    <property type="evidence" value="ECO:0007669"/>
    <property type="project" value="UniProtKB-UniRule"/>
</dbReference>
<protein>
    <submittedName>
        <fullName evidence="8">Cell division protein FtsK</fullName>
    </submittedName>
</protein>
<dbReference type="SUPFAM" id="SSF52540">
    <property type="entry name" value="P-loop containing nucleoside triphosphate hydrolases"/>
    <property type="match status" value="3"/>
</dbReference>
<dbReference type="Pfam" id="PF01580">
    <property type="entry name" value="FtsK_SpoIIIE"/>
    <property type="match status" value="2"/>
</dbReference>
<dbReference type="InterPro" id="IPR002543">
    <property type="entry name" value="FtsK_dom"/>
</dbReference>
<dbReference type="Gene3D" id="3.40.50.300">
    <property type="entry name" value="P-loop containing nucleotide triphosphate hydrolases"/>
    <property type="match status" value="4"/>
</dbReference>
<keyword evidence="5" id="KW-1133">Transmembrane helix</keyword>
<evidence type="ECO:0000256" key="1">
    <source>
        <dbReference type="ARBA" id="ARBA00022553"/>
    </source>
</evidence>
<dbReference type="InterPro" id="IPR032030">
    <property type="entry name" value="YscD_cytoplasmic_dom"/>
</dbReference>
<dbReference type="InterPro" id="IPR050206">
    <property type="entry name" value="FtsK/SpoIIIE/SftA"/>
</dbReference>
<dbReference type="Gene3D" id="2.60.200.20">
    <property type="match status" value="1"/>
</dbReference>
<dbReference type="PANTHER" id="PTHR22683:SF1">
    <property type="entry name" value="TYPE VII SECRETION SYSTEM PROTEIN ESSC"/>
    <property type="match status" value="1"/>
</dbReference>
<feature type="domain" description="FHA" evidence="6">
    <location>
        <begin position="126"/>
        <end position="174"/>
    </location>
</feature>
<keyword evidence="8" id="KW-0131">Cell cycle</keyword>
<evidence type="ECO:0000256" key="3">
    <source>
        <dbReference type="ARBA" id="ARBA00022840"/>
    </source>
</evidence>
<proteinExistence type="predicted"/>
<dbReference type="Proteomes" id="UP000062833">
    <property type="component" value="Chromosome"/>
</dbReference>
<feature type="domain" description="FtsK" evidence="7">
    <location>
        <begin position="1003"/>
        <end position="1193"/>
    </location>
</feature>
<feature type="binding site" evidence="4">
    <location>
        <begin position="1020"/>
        <end position="1027"/>
    </location>
    <ligand>
        <name>ATP</name>
        <dbReference type="ChEBI" id="CHEBI:30616"/>
    </ligand>
</feature>
<dbReference type="InterPro" id="IPR003593">
    <property type="entry name" value="AAA+_ATPase"/>
</dbReference>
<evidence type="ECO:0000313" key="9">
    <source>
        <dbReference type="Proteomes" id="UP000062833"/>
    </source>
</evidence>
<feature type="binding site" evidence="4">
    <location>
        <begin position="695"/>
        <end position="702"/>
    </location>
    <ligand>
        <name>ATP</name>
        <dbReference type="ChEBI" id="CHEBI:30616"/>
    </ligand>
</feature>
<accession>A0A0M3UFL9</accession>
<dbReference type="CDD" id="cd01127">
    <property type="entry name" value="TrwB_TraG_TraD_VirD4"/>
    <property type="match status" value="1"/>
</dbReference>
<keyword evidence="5" id="KW-0472">Membrane</keyword>
<evidence type="ECO:0000313" key="8">
    <source>
        <dbReference type="EMBL" id="ALE91575.1"/>
    </source>
</evidence>
<evidence type="ECO:0000256" key="5">
    <source>
        <dbReference type="SAM" id="Phobius"/>
    </source>
</evidence>
<dbReference type="PATRIC" id="fig|656366.3.peg.701"/>
<dbReference type="SUPFAM" id="SSF49879">
    <property type="entry name" value="SMAD/FHA domain"/>
    <property type="match status" value="1"/>
</dbReference>
<dbReference type="RefSeq" id="WP_062005642.1">
    <property type="nucleotide sequence ID" value="NZ_CP012677.1"/>
</dbReference>
<dbReference type="InterPro" id="IPR000253">
    <property type="entry name" value="FHA_dom"/>
</dbReference>
<dbReference type="SMART" id="SM00382">
    <property type="entry name" value="AAA"/>
    <property type="match status" value="3"/>
</dbReference>
<evidence type="ECO:0000259" key="6">
    <source>
        <dbReference type="PROSITE" id="PS50006"/>
    </source>
</evidence>
<name>A0A0M3UFL9_9MICC</name>
<keyword evidence="9" id="KW-1185">Reference proteome</keyword>